<protein>
    <recommendedName>
        <fullName evidence="7 8">Small ribosomal subunit protein uS3</fullName>
    </recommendedName>
</protein>
<dbReference type="Gene3D" id="3.30.300.20">
    <property type="match status" value="1"/>
</dbReference>
<evidence type="ECO:0000256" key="7">
    <source>
        <dbReference type="ARBA" id="ARBA00035257"/>
    </source>
</evidence>
<feature type="compositionally biased region" description="Basic and acidic residues" evidence="10">
    <location>
        <begin position="268"/>
        <end position="277"/>
    </location>
</feature>
<evidence type="ECO:0000256" key="2">
    <source>
        <dbReference type="ARBA" id="ARBA00022730"/>
    </source>
</evidence>
<evidence type="ECO:0000256" key="3">
    <source>
        <dbReference type="ARBA" id="ARBA00022884"/>
    </source>
</evidence>
<dbReference type="InterPro" id="IPR018280">
    <property type="entry name" value="Ribosomal_uS3_CS"/>
</dbReference>
<reference evidence="12" key="1">
    <citation type="submission" date="2020-10" db="EMBL/GenBank/DDBJ databases">
        <authorList>
            <person name="Gilroy R."/>
        </authorList>
    </citation>
    <scope>NUCLEOTIDE SEQUENCE</scope>
    <source>
        <strain evidence="12">ChiHcec3-6078</strain>
    </source>
</reference>
<dbReference type="GO" id="GO:0019843">
    <property type="term" value="F:rRNA binding"/>
    <property type="evidence" value="ECO:0007669"/>
    <property type="project" value="UniProtKB-UniRule"/>
</dbReference>
<organism evidence="12 13">
    <name type="scientific">Candidatus Allocopromorpha excrementigallinarum</name>
    <dbReference type="NCBI Taxonomy" id="2840742"/>
    <lineage>
        <taxon>Bacteria</taxon>
        <taxon>Bacillati</taxon>
        <taxon>Bacillota</taxon>
        <taxon>Clostridia</taxon>
        <taxon>Eubacteriales</taxon>
        <taxon>Eubacteriaceae</taxon>
        <taxon>Eubacteriaceae incertae sedis</taxon>
        <taxon>Candidatus Allocopromorpha</taxon>
    </lineage>
</organism>
<dbReference type="Gene3D" id="3.30.1140.32">
    <property type="entry name" value="Ribosomal protein S3, C-terminal domain"/>
    <property type="match status" value="1"/>
</dbReference>
<dbReference type="SUPFAM" id="SSF54814">
    <property type="entry name" value="Prokaryotic type KH domain (KH-domain type II)"/>
    <property type="match status" value="1"/>
</dbReference>
<evidence type="ECO:0000256" key="1">
    <source>
        <dbReference type="ARBA" id="ARBA00010761"/>
    </source>
</evidence>
<dbReference type="InterPro" id="IPR004087">
    <property type="entry name" value="KH_dom"/>
</dbReference>
<proteinExistence type="inferred from homology"/>
<dbReference type="SMART" id="SM00322">
    <property type="entry name" value="KH"/>
    <property type="match status" value="1"/>
</dbReference>
<comment type="caution">
    <text evidence="12">The sequence shown here is derived from an EMBL/GenBank/DDBJ whole genome shotgun (WGS) entry which is preliminary data.</text>
</comment>
<dbReference type="GO" id="GO:0003729">
    <property type="term" value="F:mRNA binding"/>
    <property type="evidence" value="ECO:0007669"/>
    <property type="project" value="UniProtKB-UniRule"/>
</dbReference>
<dbReference type="InterPro" id="IPR057258">
    <property type="entry name" value="Ribosomal_uS3"/>
</dbReference>
<dbReference type="InterPro" id="IPR009019">
    <property type="entry name" value="KH_sf_prok-type"/>
</dbReference>
<feature type="compositionally biased region" description="Low complexity" evidence="10">
    <location>
        <begin position="278"/>
        <end position="297"/>
    </location>
</feature>
<evidence type="ECO:0000256" key="5">
    <source>
        <dbReference type="ARBA" id="ARBA00023274"/>
    </source>
</evidence>
<keyword evidence="2 8" id="KW-0699">rRNA-binding</keyword>
<dbReference type="InterPro" id="IPR004044">
    <property type="entry name" value="KH_dom_type_2"/>
</dbReference>
<dbReference type="GO" id="GO:0006412">
    <property type="term" value="P:translation"/>
    <property type="evidence" value="ECO:0007669"/>
    <property type="project" value="UniProtKB-UniRule"/>
</dbReference>
<dbReference type="PROSITE" id="PS00548">
    <property type="entry name" value="RIBOSOMAL_S3"/>
    <property type="match status" value="1"/>
</dbReference>
<dbReference type="PANTHER" id="PTHR11760:SF19">
    <property type="entry name" value="SMALL RIBOSOMAL SUBUNIT PROTEIN US3C"/>
    <property type="match status" value="1"/>
</dbReference>
<sequence>MGQKVSPHGLRVGVIKDWDSKWYADKNKFADYLIEDNKVREFVKKKLYAAGVSKILLERAAENKLKVIVLTAKPGMVIGRSGTGIDDLKSELEKLTGKTIIIDIKEVRRSELDAQLTAESIAQALERRVSFRRAMKQAIGRTMKAGAKGIKVLTSGRLGGAEIARSEKYSEGNVPLHTLRADIDYGFAEADTTYGKLGVKVWINHGEILDKGLKSAVPEEKEGRRDGKKRRDDRRGRRDGERRPRRDDRRNDRNEAAPKAANVRIRKKKEEPAKEAAEAAAEAQVEEAQSTAGAEAAAEAKTEE</sequence>
<dbReference type="PROSITE" id="PS50823">
    <property type="entry name" value="KH_TYPE_2"/>
    <property type="match status" value="1"/>
</dbReference>
<dbReference type="GO" id="GO:0022627">
    <property type="term" value="C:cytosolic small ribosomal subunit"/>
    <property type="evidence" value="ECO:0007669"/>
    <property type="project" value="TreeGrafter"/>
</dbReference>
<dbReference type="NCBIfam" id="TIGR01009">
    <property type="entry name" value="rpsC_bact"/>
    <property type="match status" value="1"/>
</dbReference>
<evidence type="ECO:0000256" key="10">
    <source>
        <dbReference type="SAM" id="MobiDB-lite"/>
    </source>
</evidence>
<evidence type="ECO:0000256" key="6">
    <source>
        <dbReference type="ARBA" id="ARBA00024998"/>
    </source>
</evidence>
<feature type="region of interest" description="Disordered" evidence="10">
    <location>
        <begin position="214"/>
        <end position="304"/>
    </location>
</feature>
<evidence type="ECO:0000256" key="9">
    <source>
        <dbReference type="RuleBase" id="RU003624"/>
    </source>
</evidence>
<dbReference type="HAMAP" id="MF_01309_B">
    <property type="entry name" value="Ribosomal_uS3_B"/>
    <property type="match status" value="1"/>
</dbReference>
<dbReference type="InterPro" id="IPR001351">
    <property type="entry name" value="Ribosomal_uS3_C"/>
</dbReference>
<dbReference type="AlphaFoldDB" id="A0A9D1L5L8"/>
<dbReference type="SUPFAM" id="SSF54821">
    <property type="entry name" value="Ribosomal protein S3 C-terminal domain"/>
    <property type="match status" value="1"/>
</dbReference>
<evidence type="ECO:0000313" key="12">
    <source>
        <dbReference type="EMBL" id="HIU25794.1"/>
    </source>
</evidence>
<dbReference type="Pfam" id="PF07650">
    <property type="entry name" value="KH_2"/>
    <property type="match status" value="1"/>
</dbReference>
<dbReference type="InterPro" id="IPR036419">
    <property type="entry name" value="Ribosomal_S3_C_sf"/>
</dbReference>
<dbReference type="CDD" id="cd02412">
    <property type="entry name" value="KH-II_30S_S3"/>
    <property type="match status" value="1"/>
</dbReference>
<feature type="compositionally biased region" description="Basic and acidic residues" evidence="10">
    <location>
        <begin position="214"/>
        <end position="256"/>
    </location>
</feature>
<dbReference type="EMBL" id="DVMP01000087">
    <property type="protein sequence ID" value="HIU25794.1"/>
    <property type="molecule type" value="Genomic_DNA"/>
</dbReference>
<accession>A0A9D1L5L8</accession>
<dbReference type="InterPro" id="IPR015946">
    <property type="entry name" value="KH_dom-like_a/b"/>
</dbReference>
<comment type="function">
    <text evidence="6 8">Binds the lower part of the 30S subunit head. Binds mRNA in the 70S ribosome, positioning it for translation.</text>
</comment>
<dbReference type="Pfam" id="PF00189">
    <property type="entry name" value="Ribosomal_S3_C"/>
    <property type="match status" value="1"/>
</dbReference>
<dbReference type="Proteomes" id="UP000824090">
    <property type="component" value="Unassembled WGS sequence"/>
</dbReference>
<comment type="similarity">
    <text evidence="1 8 9">Belongs to the universal ribosomal protein uS3 family.</text>
</comment>
<reference evidence="12" key="2">
    <citation type="journal article" date="2021" name="PeerJ">
        <title>Extensive microbial diversity within the chicken gut microbiome revealed by metagenomics and culture.</title>
        <authorList>
            <person name="Gilroy R."/>
            <person name="Ravi A."/>
            <person name="Getino M."/>
            <person name="Pursley I."/>
            <person name="Horton D.L."/>
            <person name="Alikhan N.F."/>
            <person name="Baker D."/>
            <person name="Gharbi K."/>
            <person name="Hall N."/>
            <person name="Watson M."/>
            <person name="Adriaenssens E.M."/>
            <person name="Foster-Nyarko E."/>
            <person name="Jarju S."/>
            <person name="Secka A."/>
            <person name="Antonio M."/>
            <person name="Oren A."/>
            <person name="Chaudhuri R.R."/>
            <person name="La Ragione R."/>
            <person name="Hildebrand F."/>
            <person name="Pallen M.J."/>
        </authorList>
    </citation>
    <scope>NUCLEOTIDE SEQUENCE</scope>
    <source>
        <strain evidence="12">ChiHcec3-6078</strain>
    </source>
</reference>
<evidence type="ECO:0000259" key="11">
    <source>
        <dbReference type="PROSITE" id="PS50823"/>
    </source>
</evidence>
<feature type="domain" description="KH type-2" evidence="11">
    <location>
        <begin position="39"/>
        <end position="108"/>
    </location>
</feature>
<keyword evidence="5 8" id="KW-0687">Ribonucleoprotein</keyword>
<evidence type="ECO:0000313" key="13">
    <source>
        <dbReference type="Proteomes" id="UP000824090"/>
    </source>
</evidence>
<dbReference type="PANTHER" id="PTHR11760">
    <property type="entry name" value="30S/40S RIBOSOMAL PROTEIN S3"/>
    <property type="match status" value="1"/>
</dbReference>
<dbReference type="FunFam" id="3.30.300.20:FF:000001">
    <property type="entry name" value="30S ribosomal protein S3"/>
    <property type="match status" value="1"/>
</dbReference>
<dbReference type="GO" id="GO:0003735">
    <property type="term" value="F:structural constituent of ribosome"/>
    <property type="evidence" value="ECO:0007669"/>
    <property type="project" value="InterPro"/>
</dbReference>
<comment type="subunit">
    <text evidence="8">Part of the 30S ribosomal subunit. Forms a tight complex with proteins S10 and S14.</text>
</comment>
<keyword evidence="4 8" id="KW-0689">Ribosomal protein</keyword>
<evidence type="ECO:0000256" key="8">
    <source>
        <dbReference type="HAMAP-Rule" id="MF_01309"/>
    </source>
</evidence>
<keyword evidence="3 8" id="KW-0694">RNA-binding</keyword>
<dbReference type="InterPro" id="IPR005704">
    <property type="entry name" value="Ribosomal_uS3_bac-typ"/>
</dbReference>
<name>A0A9D1L5L8_9FIRM</name>
<evidence type="ECO:0000256" key="4">
    <source>
        <dbReference type="ARBA" id="ARBA00022980"/>
    </source>
</evidence>
<gene>
    <name evidence="8 12" type="primary">rpsC</name>
    <name evidence="12" type="ORF">IAC50_04800</name>
</gene>